<feature type="transmembrane region" description="Helical" evidence="16">
    <location>
        <begin position="334"/>
        <end position="357"/>
    </location>
</feature>
<comment type="function">
    <text evidence="16">Core subunit of the mitochondrial membrane respiratory chain NADH dehydrogenase (Complex I) which catalyzes electron transfer from NADH through the respiratory chain, using ubiquinone as an electron acceptor. Essential for the catalytic activity and assembly of complex I.</text>
</comment>
<feature type="transmembrane region" description="Helical" evidence="16">
    <location>
        <begin position="139"/>
        <end position="158"/>
    </location>
</feature>
<evidence type="ECO:0000256" key="4">
    <source>
        <dbReference type="ARBA" id="ARBA00021006"/>
    </source>
</evidence>
<sequence>MNSLMFMFCKNKTGWWVTLWSLALSFMTSIPMMFSPLLSFSYFSNQVLIDGLSMPLIILTLWISAMMIMASYKIKILNNSPKYFLITVLLLNLSLILSFSMSNIIWFYIFFELSLIPTLMLILSWGYQPERLQAGMYMMMYTIMASLPLLLLLMYSAMEMGHLSLFMEKISLFKSSSWLFEIQWVFLLLAFLVKTPIFSLHLWLPKAHVEAPVAGSMVLAGVLLKLGGYGMLRMMQVFYFKFCTFSIFILVFSLMGGALTSMMCLRQVDIKSLVAYSSIGHMSLVVGGTMSTTIWGWQGSLTMMIAHGLCSSSLFALTNFSYEKMSSRSMFISKGSLMLVPAMAMWWFIACISNMAAPPTINLLSEILLFMSSLFMSFWLLIPLSMMTFLAAAYSLYLYSSTQHGGAPKFISPFTPYKTQNFMIMMLHLMPVNILIMKSDMICSWII</sequence>
<keyword evidence="11 16" id="KW-0520">NAD</keyword>
<accession>A0A023HH98</accession>
<feature type="transmembrane region" description="Helical" evidence="16">
    <location>
        <begin position="211"/>
        <end position="232"/>
    </location>
</feature>
<comment type="subcellular location">
    <subcellularLocation>
        <location evidence="1 16">Mitochondrion membrane</location>
        <topology evidence="1 16">Multi-pass membrane protein</topology>
    </subcellularLocation>
</comment>
<organism evidence="19">
    <name type="scientific">Solemya velum</name>
    <name type="common">Atlantic awningclam</name>
    <dbReference type="NCBI Taxonomy" id="13268"/>
    <lineage>
        <taxon>Eukaryota</taxon>
        <taxon>Metazoa</taxon>
        <taxon>Spiralia</taxon>
        <taxon>Lophotrochozoa</taxon>
        <taxon>Mollusca</taxon>
        <taxon>Bivalvia</taxon>
        <taxon>Protobranchia</taxon>
        <taxon>Solemyida</taxon>
        <taxon>Solemyoidea</taxon>
        <taxon>Solemyidae</taxon>
        <taxon>Solemya</taxon>
    </lineage>
</organism>
<comment type="similarity">
    <text evidence="2 16">Belongs to the complex I subunit 4 family.</text>
</comment>
<evidence type="ECO:0000256" key="2">
    <source>
        <dbReference type="ARBA" id="ARBA00009025"/>
    </source>
</evidence>
<keyword evidence="5 16" id="KW-0813">Transport</keyword>
<dbReference type="AlphaFoldDB" id="A0A023HH98"/>
<keyword evidence="6 16" id="KW-0679">Respiratory chain</keyword>
<dbReference type="GO" id="GO:0048039">
    <property type="term" value="F:ubiquinone binding"/>
    <property type="evidence" value="ECO:0007669"/>
    <property type="project" value="TreeGrafter"/>
</dbReference>
<dbReference type="PANTHER" id="PTHR43507:SF20">
    <property type="entry name" value="NADH-UBIQUINONE OXIDOREDUCTASE CHAIN 4"/>
    <property type="match status" value="1"/>
</dbReference>
<dbReference type="Pfam" id="PF00361">
    <property type="entry name" value="Proton_antipo_M"/>
    <property type="match status" value="1"/>
</dbReference>
<keyword evidence="9 16" id="KW-0249">Electron transport</keyword>
<feature type="domain" description="NADH:ubiquinone oxidoreductase chain 4 N-terminal" evidence="18">
    <location>
        <begin position="4"/>
        <end position="97"/>
    </location>
</feature>
<proteinExistence type="inferred from homology"/>
<dbReference type="EC" id="7.1.1.2" evidence="3 16"/>
<evidence type="ECO:0000256" key="13">
    <source>
        <dbReference type="ARBA" id="ARBA00023128"/>
    </source>
</evidence>
<feature type="transmembrane region" description="Helical" evidence="16">
    <location>
        <begin position="377"/>
        <end position="399"/>
    </location>
</feature>
<name>A0A023HH98_SOLVE</name>
<evidence type="ECO:0000256" key="9">
    <source>
        <dbReference type="ARBA" id="ARBA00022982"/>
    </source>
</evidence>
<dbReference type="GO" id="GO:0008137">
    <property type="term" value="F:NADH dehydrogenase (ubiquinone) activity"/>
    <property type="evidence" value="ECO:0007669"/>
    <property type="project" value="UniProtKB-UniRule"/>
</dbReference>
<keyword evidence="12 16" id="KW-0830">Ubiquinone</keyword>
<evidence type="ECO:0000259" key="17">
    <source>
        <dbReference type="Pfam" id="PF00361"/>
    </source>
</evidence>
<dbReference type="GO" id="GO:0042773">
    <property type="term" value="P:ATP synthesis coupled electron transport"/>
    <property type="evidence" value="ECO:0007669"/>
    <property type="project" value="InterPro"/>
</dbReference>
<keyword evidence="7 16" id="KW-0812">Transmembrane</keyword>
<evidence type="ECO:0000256" key="12">
    <source>
        <dbReference type="ARBA" id="ARBA00023075"/>
    </source>
</evidence>
<feature type="transmembrane region" description="Helical" evidence="16">
    <location>
        <begin position="178"/>
        <end position="204"/>
    </location>
</feature>
<dbReference type="InterPro" id="IPR000260">
    <property type="entry name" value="NADH4_N"/>
</dbReference>
<evidence type="ECO:0000256" key="15">
    <source>
        <dbReference type="ARBA" id="ARBA00049551"/>
    </source>
</evidence>
<evidence type="ECO:0000256" key="10">
    <source>
        <dbReference type="ARBA" id="ARBA00022989"/>
    </source>
</evidence>
<evidence type="ECO:0000256" key="3">
    <source>
        <dbReference type="ARBA" id="ARBA00012944"/>
    </source>
</evidence>
<feature type="domain" description="NADH:quinone oxidoreductase/Mrp antiporter transmembrane" evidence="17">
    <location>
        <begin position="103"/>
        <end position="388"/>
    </location>
</feature>
<feature type="transmembrane region" description="Helical" evidence="16">
    <location>
        <begin position="105"/>
        <end position="127"/>
    </location>
</feature>
<feature type="transmembrane region" description="Helical" evidence="16">
    <location>
        <begin position="273"/>
        <end position="297"/>
    </location>
</feature>
<evidence type="ECO:0000259" key="18">
    <source>
        <dbReference type="Pfam" id="PF01059"/>
    </source>
</evidence>
<dbReference type="Pfam" id="PF01059">
    <property type="entry name" value="Oxidored_q5_N"/>
    <property type="match status" value="1"/>
</dbReference>
<geneLocation type="mitochondrion" evidence="19"/>
<feature type="transmembrane region" description="Helical" evidence="16">
    <location>
        <begin position="83"/>
        <end position="99"/>
    </location>
</feature>
<dbReference type="EMBL" id="KC603847">
    <property type="protein sequence ID" value="AGI98158.1"/>
    <property type="molecule type" value="Genomic_DNA"/>
</dbReference>
<dbReference type="GO" id="GO:0003954">
    <property type="term" value="F:NADH dehydrogenase activity"/>
    <property type="evidence" value="ECO:0007669"/>
    <property type="project" value="TreeGrafter"/>
</dbReference>
<keyword evidence="8" id="KW-1278">Translocase</keyword>
<dbReference type="PANTHER" id="PTHR43507">
    <property type="entry name" value="NADH-UBIQUINONE OXIDOREDUCTASE CHAIN 4"/>
    <property type="match status" value="1"/>
</dbReference>
<evidence type="ECO:0000256" key="7">
    <source>
        <dbReference type="ARBA" id="ARBA00022692"/>
    </source>
</evidence>
<keyword evidence="14 16" id="KW-0472">Membrane</keyword>
<dbReference type="InterPro" id="IPR003918">
    <property type="entry name" value="NADH_UbQ_OxRdtase"/>
</dbReference>
<reference evidence="19" key="1">
    <citation type="submission" date="2013-02" db="EMBL/GenBank/DDBJ databases">
        <title>Mitochondrial gene rearrangements and diversifying selection in the Bivalvia (Mollusca).</title>
        <authorList>
            <person name="Breton S."/>
            <person name="Chapman E.G."/>
            <person name="Bogan A.E."/>
            <person name="Stewart D.T."/>
            <person name="Hoeh W.R."/>
        </authorList>
    </citation>
    <scope>NUCLEOTIDE SEQUENCE</scope>
    <source>
        <strain evidence="19">H3036</strain>
    </source>
</reference>
<evidence type="ECO:0000256" key="11">
    <source>
        <dbReference type="ARBA" id="ARBA00023027"/>
    </source>
</evidence>
<comment type="catalytic activity">
    <reaction evidence="15 16">
        <text>a ubiquinone + NADH + 5 H(+)(in) = a ubiquinol + NAD(+) + 4 H(+)(out)</text>
        <dbReference type="Rhea" id="RHEA:29091"/>
        <dbReference type="Rhea" id="RHEA-COMP:9565"/>
        <dbReference type="Rhea" id="RHEA-COMP:9566"/>
        <dbReference type="ChEBI" id="CHEBI:15378"/>
        <dbReference type="ChEBI" id="CHEBI:16389"/>
        <dbReference type="ChEBI" id="CHEBI:17976"/>
        <dbReference type="ChEBI" id="CHEBI:57540"/>
        <dbReference type="ChEBI" id="CHEBI:57945"/>
        <dbReference type="EC" id="7.1.1.2"/>
    </reaction>
</comment>
<evidence type="ECO:0000256" key="16">
    <source>
        <dbReference type="RuleBase" id="RU003297"/>
    </source>
</evidence>
<dbReference type="GO" id="GO:0031966">
    <property type="term" value="C:mitochondrial membrane"/>
    <property type="evidence" value="ECO:0007669"/>
    <property type="project" value="UniProtKB-SubCell"/>
</dbReference>
<feature type="transmembrane region" description="Helical" evidence="16">
    <location>
        <begin position="52"/>
        <end position="71"/>
    </location>
</feature>
<evidence type="ECO:0000256" key="6">
    <source>
        <dbReference type="ARBA" id="ARBA00022660"/>
    </source>
</evidence>
<evidence type="ECO:0000256" key="5">
    <source>
        <dbReference type="ARBA" id="ARBA00022448"/>
    </source>
</evidence>
<dbReference type="PRINTS" id="PR01437">
    <property type="entry name" value="NUOXDRDTASE4"/>
</dbReference>
<dbReference type="GO" id="GO:0015990">
    <property type="term" value="P:electron transport coupled proton transport"/>
    <property type="evidence" value="ECO:0007669"/>
    <property type="project" value="TreeGrafter"/>
</dbReference>
<keyword evidence="13 16" id="KW-0496">Mitochondrion</keyword>
<protein>
    <recommendedName>
        <fullName evidence="4 16">NADH-ubiquinone oxidoreductase chain 4</fullName>
        <ecNumber evidence="3 16">7.1.1.2</ecNumber>
    </recommendedName>
</protein>
<feature type="transmembrane region" description="Helical" evidence="16">
    <location>
        <begin position="303"/>
        <end position="322"/>
    </location>
</feature>
<feature type="transmembrane region" description="Helical" evidence="16">
    <location>
        <begin position="238"/>
        <end position="261"/>
    </location>
</feature>
<evidence type="ECO:0000256" key="1">
    <source>
        <dbReference type="ARBA" id="ARBA00004225"/>
    </source>
</evidence>
<evidence type="ECO:0000256" key="14">
    <source>
        <dbReference type="ARBA" id="ARBA00023136"/>
    </source>
</evidence>
<keyword evidence="10 16" id="KW-1133">Transmembrane helix</keyword>
<dbReference type="InterPro" id="IPR001750">
    <property type="entry name" value="ND/Mrp_TM"/>
</dbReference>
<evidence type="ECO:0000256" key="8">
    <source>
        <dbReference type="ARBA" id="ARBA00022967"/>
    </source>
</evidence>
<gene>
    <name evidence="19" type="primary">ND4</name>
</gene>
<evidence type="ECO:0000313" key="19">
    <source>
        <dbReference type="EMBL" id="AGI98158.1"/>
    </source>
</evidence>